<dbReference type="AlphaFoldDB" id="X6LU38"/>
<reference evidence="2 3" key="1">
    <citation type="journal article" date="2013" name="Curr. Biol.">
        <title>The Genome of the Foraminiferan Reticulomyxa filosa.</title>
        <authorList>
            <person name="Glockner G."/>
            <person name="Hulsmann N."/>
            <person name="Schleicher M."/>
            <person name="Noegel A.A."/>
            <person name="Eichinger L."/>
            <person name="Gallinger C."/>
            <person name="Pawlowski J."/>
            <person name="Sierra R."/>
            <person name="Euteneuer U."/>
            <person name="Pillet L."/>
            <person name="Moustafa A."/>
            <person name="Platzer M."/>
            <person name="Groth M."/>
            <person name="Szafranski K."/>
            <person name="Schliwa M."/>
        </authorList>
    </citation>
    <scope>NUCLEOTIDE SEQUENCE [LARGE SCALE GENOMIC DNA]</scope>
</reference>
<feature type="region of interest" description="Disordered" evidence="1">
    <location>
        <begin position="70"/>
        <end position="156"/>
    </location>
</feature>
<gene>
    <name evidence="2" type="ORF">RFI_32739</name>
</gene>
<evidence type="ECO:0000256" key="1">
    <source>
        <dbReference type="SAM" id="MobiDB-lite"/>
    </source>
</evidence>
<name>X6LU38_RETFI</name>
<keyword evidence="3" id="KW-1185">Reference proteome</keyword>
<dbReference type="EMBL" id="ASPP01029088">
    <property type="protein sequence ID" value="ETO04657.1"/>
    <property type="molecule type" value="Genomic_DNA"/>
</dbReference>
<feature type="compositionally biased region" description="Basic and acidic residues" evidence="1">
    <location>
        <begin position="134"/>
        <end position="156"/>
    </location>
</feature>
<proteinExistence type="predicted"/>
<evidence type="ECO:0000313" key="3">
    <source>
        <dbReference type="Proteomes" id="UP000023152"/>
    </source>
</evidence>
<accession>X6LU38</accession>
<protein>
    <submittedName>
        <fullName evidence="2">WD repeat-containing protein</fullName>
    </submittedName>
</protein>
<feature type="compositionally biased region" description="Basic and acidic residues" evidence="1">
    <location>
        <begin position="72"/>
        <end position="93"/>
    </location>
</feature>
<sequence length="156" mass="18020">METKDWSQHFEDLKKFVGISTNNEWLSESGQDKKIQSGEDLKTIWAERYKNSDTCCLRLKVISENISENGENEERMYMDTRTKEGERGEEQTGIRDQSGNKFIADKMIGGEEEEGKTAVSTMEYKQKKVGNIHEFNDDEKKEDTKISHEKPSKTSP</sequence>
<feature type="non-terminal residue" evidence="2">
    <location>
        <position position="156"/>
    </location>
</feature>
<organism evidence="2 3">
    <name type="scientific">Reticulomyxa filosa</name>
    <dbReference type="NCBI Taxonomy" id="46433"/>
    <lineage>
        <taxon>Eukaryota</taxon>
        <taxon>Sar</taxon>
        <taxon>Rhizaria</taxon>
        <taxon>Retaria</taxon>
        <taxon>Foraminifera</taxon>
        <taxon>Monothalamids</taxon>
        <taxon>Reticulomyxidae</taxon>
        <taxon>Reticulomyxa</taxon>
    </lineage>
</organism>
<dbReference type="Proteomes" id="UP000023152">
    <property type="component" value="Unassembled WGS sequence"/>
</dbReference>
<evidence type="ECO:0000313" key="2">
    <source>
        <dbReference type="EMBL" id="ETO04657.1"/>
    </source>
</evidence>
<comment type="caution">
    <text evidence="2">The sequence shown here is derived from an EMBL/GenBank/DDBJ whole genome shotgun (WGS) entry which is preliminary data.</text>
</comment>